<keyword evidence="2" id="KW-0472">Membrane</keyword>
<sequence>MTIAMSVVFSIFAGALTGYYLDNWLFDGRTSPWLTLVCLAMGVAGGAKNFVLLSRRFSREQAGRGDETDATGPDGSDQADDQR</sequence>
<evidence type="ECO:0000256" key="1">
    <source>
        <dbReference type="SAM" id="MobiDB-lite"/>
    </source>
</evidence>
<keyword evidence="2" id="KW-0812">Transmembrane</keyword>
<keyword evidence="2" id="KW-1133">Transmembrane helix</keyword>
<reference evidence="3 4" key="1">
    <citation type="submission" date="2020-02" db="EMBL/GenBank/DDBJ databases">
        <title>Comparative genomics of sulfur disproportionating microorganisms.</title>
        <authorList>
            <person name="Ward L.M."/>
            <person name="Bertran E."/>
            <person name="Johnston D.T."/>
        </authorList>
    </citation>
    <scope>NUCLEOTIDE SEQUENCE [LARGE SCALE GENOMIC DNA]</scope>
    <source>
        <strain evidence="3 4">DSM 100025</strain>
    </source>
</reference>
<comment type="caution">
    <text evidence="3">The sequence shown here is derived from an EMBL/GenBank/DDBJ whole genome shotgun (WGS) entry which is preliminary data.</text>
</comment>
<keyword evidence="4" id="KW-1185">Reference proteome</keyword>
<dbReference type="InterPro" id="IPR032820">
    <property type="entry name" value="ATPase_put"/>
</dbReference>
<dbReference type="AlphaFoldDB" id="A0A6N9TQT0"/>
<gene>
    <name evidence="3" type="ORF">G3N55_04380</name>
</gene>
<dbReference type="Proteomes" id="UP000469346">
    <property type="component" value="Unassembled WGS sequence"/>
</dbReference>
<dbReference type="Pfam" id="PF09527">
    <property type="entry name" value="ATPase_gene1"/>
    <property type="match status" value="1"/>
</dbReference>
<evidence type="ECO:0000256" key="2">
    <source>
        <dbReference type="SAM" id="Phobius"/>
    </source>
</evidence>
<proteinExistence type="predicted"/>
<protein>
    <submittedName>
        <fullName evidence="3">AtpZ/AtpI family protein</fullName>
    </submittedName>
</protein>
<evidence type="ECO:0000313" key="3">
    <source>
        <dbReference type="EMBL" id="NDY42084.1"/>
    </source>
</evidence>
<feature type="transmembrane region" description="Helical" evidence="2">
    <location>
        <begin position="33"/>
        <end position="54"/>
    </location>
</feature>
<feature type="region of interest" description="Disordered" evidence="1">
    <location>
        <begin position="60"/>
        <end position="83"/>
    </location>
</feature>
<dbReference type="EMBL" id="JAAGRR010000033">
    <property type="protein sequence ID" value="NDY42084.1"/>
    <property type="molecule type" value="Genomic_DNA"/>
</dbReference>
<evidence type="ECO:0000313" key="4">
    <source>
        <dbReference type="Proteomes" id="UP000469346"/>
    </source>
</evidence>
<accession>A0A6N9TQT0</accession>
<name>A0A6N9TQT0_DISTH</name>
<organism evidence="3 4">
    <name type="scientific">Dissulfurirhabdus thermomarina</name>
    <dbReference type="NCBI Taxonomy" id="1765737"/>
    <lineage>
        <taxon>Bacteria</taxon>
        <taxon>Deltaproteobacteria</taxon>
        <taxon>Dissulfurirhabdaceae</taxon>
        <taxon>Dissulfurirhabdus</taxon>
    </lineage>
</organism>